<dbReference type="KEGG" id="bpdz:BBN53_02005"/>
<dbReference type="OrthoDB" id="9778934at2"/>
<dbReference type="EMBL" id="CYTV01000003">
    <property type="protein sequence ID" value="CUI58766.1"/>
    <property type="molecule type" value="Genomic_DNA"/>
</dbReference>
<dbReference type="Proteomes" id="UP000053096">
    <property type="component" value="Unassembled WGS sequence"/>
</dbReference>
<name>A0A0J6C8E7_9BORD</name>
<dbReference type="Pfam" id="PF05275">
    <property type="entry name" value="CopB"/>
    <property type="match status" value="1"/>
</dbReference>
<gene>
    <name evidence="3" type="primary">copB</name>
    <name evidence="2" type="ORF">BBN53_02005</name>
    <name evidence="3" type="ORF">ERS370011_01247</name>
</gene>
<evidence type="ECO:0000313" key="4">
    <source>
        <dbReference type="Proteomes" id="UP000053096"/>
    </source>
</evidence>
<dbReference type="AlphaFoldDB" id="A0A0J6C8E7"/>
<dbReference type="Proteomes" id="UP000092950">
    <property type="component" value="Chromosome"/>
</dbReference>
<dbReference type="EMBL" id="CP016440">
    <property type="protein sequence ID" value="ANY14769.1"/>
    <property type="molecule type" value="Genomic_DNA"/>
</dbReference>
<feature type="chain" id="PRO_5005268691" evidence="1">
    <location>
        <begin position="20"/>
        <end position="280"/>
    </location>
</feature>
<evidence type="ECO:0000313" key="5">
    <source>
        <dbReference type="Proteomes" id="UP000092950"/>
    </source>
</evidence>
<proteinExistence type="predicted"/>
<feature type="signal peptide" evidence="1">
    <location>
        <begin position="1"/>
        <end position="19"/>
    </location>
</feature>
<reference evidence="3 4" key="1">
    <citation type="submission" date="2015-09" db="EMBL/GenBank/DDBJ databases">
        <authorList>
            <person name="Jackson K.R."/>
            <person name="Lunt B.L."/>
            <person name="Fisher J.N.B."/>
            <person name="Gardner A.V."/>
            <person name="Bailey M.E."/>
            <person name="Deus L.M."/>
            <person name="Earl A.S."/>
            <person name="Gibby P.D."/>
            <person name="Hartmann K.A."/>
            <person name="Liu J.E."/>
            <person name="Manci A.M."/>
            <person name="Nielsen D.A."/>
            <person name="Solomon M.B."/>
            <person name="Breakwell D.P."/>
            <person name="Burnett S.H."/>
            <person name="Grose J.H."/>
        </authorList>
    </citation>
    <scope>NUCLEOTIDE SEQUENCE [LARGE SCALE GENOMIC DNA]</scope>
    <source>
        <strain evidence="3 4">2789STDY5608636</strain>
    </source>
</reference>
<sequence>MKTALFGLALAAFCTAALAQSAGHAGHVMPAASAAMPAAGDGAPAVGSLPSSDGGGGRRYDEYGIHPHMLDDAVSWRLGFEKFGLAQLRDGSSAAQWDGQFWIGNDRDKLVVESEGEKAAGRSDAFAQAFWSHAISPYWDLRLGARRDFGSEAARNWAALGLAGALPYNIETQLTAYAGGSGRTALRLQAEYDFLITQRLVFTPEVEAMAYGKTDRQRETGSGLAQGSLSLQLRYEVTRQFAPYVGVSFSRKFGNTASMARDAGQSVSDRAWLMGVRFWF</sequence>
<dbReference type="GO" id="GO:0009279">
    <property type="term" value="C:cell outer membrane"/>
    <property type="evidence" value="ECO:0007669"/>
    <property type="project" value="InterPro"/>
</dbReference>
<organism evidence="3 4">
    <name type="scientific">Bordetella pseudohinzii</name>
    <dbReference type="NCBI Taxonomy" id="1331258"/>
    <lineage>
        <taxon>Bacteria</taxon>
        <taxon>Pseudomonadati</taxon>
        <taxon>Pseudomonadota</taxon>
        <taxon>Betaproteobacteria</taxon>
        <taxon>Burkholderiales</taxon>
        <taxon>Alcaligenaceae</taxon>
        <taxon>Bordetella</taxon>
    </lineage>
</organism>
<dbReference type="GO" id="GO:0005507">
    <property type="term" value="F:copper ion binding"/>
    <property type="evidence" value="ECO:0007669"/>
    <property type="project" value="InterPro"/>
</dbReference>
<dbReference type="SUPFAM" id="SSF103515">
    <property type="entry name" value="Autotransporter"/>
    <property type="match status" value="1"/>
</dbReference>
<accession>A0A0M7DWL0</accession>
<evidence type="ECO:0000313" key="2">
    <source>
        <dbReference type="EMBL" id="ANY14769.1"/>
    </source>
</evidence>
<keyword evidence="5" id="KW-1185">Reference proteome</keyword>
<keyword evidence="1" id="KW-0732">Signal</keyword>
<accession>A0A0J6C8E7</accession>
<evidence type="ECO:0000313" key="3">
    <source>
        <dbReference type="EMBL" id="CUI58766.1"/>
    </source>
</evidence>
<reference evidence="2 5" key="2">
    <citation type="submission" date="2016-07" db="EMBL/GenBank/DDBJ databases">
        <title>Complete genome sequences of Bordetella pseudohinzii.</title>
        <authorList>
            <person name="Spilker T."/>
            <person name="Darrah R."/>
            <person name="LiPuma J.J."/>
        </authorList>
    </citation>
    <scope>NUCLEOTIDE SEQUENCE [LARGE SCALE GENOMIC DNA]</scope>
    <source>
        <strain evidence="2 5">HI4681</strain>
    </source>
</reference>
<dbReference type="RefSeq" id="WP_048026093.1">
    <property type="nucleotide sequence ID" value="NZ_CAJGUP010000228.1"/>
</dbReference>
<dbReference type="InterPro" id="IPR036709">
    <property type="entry name" value="Autotransporte_beta_dom_sf"/>
</dbReference>
<evidence type="ECO:0000256" key="1">
    <source>
        <dbReference type="SAM" id="SignalP"/>
    </source>
</evidence>
<dbReference type="GO" id="GO:0006878">
    <property type="term" value="P:intracellular copper ion homeostasis"/>
    <property type="evidence" value="ECO:0007669"/>
    <property type="project" value="InterPro"/>
</dbReference>
<dbReference type="InterPro" id="IPR007939">
    <property type="entry name" value="Cu-R_B_prcur"/>
</dbReference>
<protein>
    <submittedName>
        <fullName evidence="2 3">Copper resistance protein</fullName>
    </submittedName>
</protein>